<reference evidence="2" key="1">
    <citation type="journal article" date="2013" name="BMC Genomics">
        <title>Unscrambling butterfly oogenesis.</title>
        <authorList>
            <person name="Carter J.M."/>
            <person name="Baker S.C."/>
            <person name="Pink R."/>
            <person name="Carter D.R."/>
            <person name="Collins A."/>
            <person name="Tomlin J."/>
            <person name="Gibbs M."/>
            <person name="Breuker C.J."/>
        </authorList>
    </citation>
    <scope>NUCLEOTIDE SEQUENCE</scope>
    <source>
        <tissue evidence="2">Ovary</tissue>
    </source>
</reference>
<accession>S4P1B2</accession>
<dbReference type="AlphaFoldDB" id="S4P1B2"/>
<feature type="region of interest" description="Disordered" evidence="1">
    <location>
        <begin position="1"/>
        <end position="67"/>
    </location>
</feature>
<feature type="compositionally biased region" description="Polar residues" evidence="1">
    <location>
        <begin position="48"/>
        <end position="58"/>
    </location>
</feature>
<dbReference type="EMBL" id="GAIX01008991">
    <property type="protein sequence ID" value="JAA83569.1"/>
    <property type="molecule type" value="Transcribed_RNA"/>
</dbReference>
<keyword evidence="2" id="KW-0378">Hydrolase</keyword>
<evidence type="ECO:0000256" key="1">
    <source>
        <dbReference type="SAM" id="MobiDB-lite"/>
    </source>
</evidence>
<name>S4P1B2_9NEOP</name>
<feature type="non-terminal residue" evidence="2">
    <location>
        <position position="136"/>
    </location>
</feature>
<organism evidence="2">
    <name type="scientific">Pararge aegeria</name>
    <name type="common">speckled wood butterfly</name>
    <dbReference type="NCBI Taxonomy" id="116150"/>
    <lineage>
        <taxon>Eukaryota</taxon>
        <taxon>Metazoa</taxon>
        <taxon>Ecdysozoa</taxon>
        <taxon>Arthropoda</taxon>
        <taxon>Hexapoda</taxon>
        <taxon>Insecta</taxon>
        <taxon>Pterygota</taxon>
        <taxon>Neoptera</taxon>
        <taxon>Endopterygota</taxon>
        <taxon>Lepidoptera</taxon>
        <taxon>Glossata</taxon>
        <taxon>Ditrysia</taxon>
        <taxon>Papilionoidea</taxon>
        <taxon>Nymphalidae</taxon>
        <taxon>Satyrinae</taxon>
        <taxon>Satyrini</taxon>
        <taxon>Parargina</taxon>
        <taxon>Pararge</taxon>
    </lineage>
</organism>
<evidence type="ECO:0000313" key="2">
    <source>
        <dbReference type="EMBL" id="JAA83569.1"/>
    </source>
</evidence>
<reference evidence="2" key="2">
    <citation type="submission" date="2013-05" db="EMBL/GenBank/DDBJ databases">
        <authorList>
            <person name="Carter J.-M."/>
            <person name="Baker S.C."/>
            <person name="Pink R."/>
            <person name="Carter D.R.F."/>
            <person name="Collins A."/>
            <person name="Tomlin J."/>
            <person name="Gibbs M."/>
            <person name="Breuker C.J."/>
        </authorList>
    </citation>
    <scope>NUCLEOTIDE SEQUENCE</scope>
    <source>
        <tissue evidence="2">Ovary</tissue>
    </source>
</reference>
<sequence>GIQSRPQQPLPPSTHGEYSYSQDNEEDCGFSEQYGEEHQSLPFLPSYDENSMNHYNNNRLDDSPDTSQNFHTVVTKAMIHHEQSPVKRDNMPNILPSPHNIQNLTNVFDNGVDVVDCAMPRRSPPMFELPPYPSPM</sequence>
<protein>
    <submittedName>
        <fullName evidence="2">Inactive ubiquitin carboxyl-terminal hydrolase 54</fullName>
    </submittedName>
</protein>
<dbReference type="GO" id="GO:0016787">
    <property type="term" value="F:hydrolase activity"/>
    <property type="evidence" value="ECO:0007669"/>
    <property type="project" value="UniProtKB-KW"/>
</dbReference>
<feature type="non-terminal residue" evidence="2">
    <location>
        <position position="1"/>
    </location>
</feature>
<proteinExistence type="predicted"/>